<sequence length="634" mass="67024">MGEGTGAGGAGNAGTGTGSGAGTQAPTNPTQEVIDNSGNPAGDAYRAIAAQFGKTAGVEYRYGQPAAADNTGIPLLHERPDQTMSYHAGTWQVGGPVLADAGLYSTNQAHIGFVADDPNTRVGVGDLTITAIDHNTFTQKPQLPWQNAAAWDGSAGRNNYNITTYKAAGLVGSDPVAVARCGGRTGFCATSLVAFSNGLIGTAGSNTANNRATVKLPANKVPTSIAITNTSEYALVTVWDTTALKGQVAVISLAGLCNNCDPYNPNGGNATGIRNTTYDRWYDWWHEWFGVYPGLPNMGNIAFMKVLGYVDLPGMNAPTEIAVTTGFDQFQTALADKGGEFMGQTYSPLTDGAKRATFAAGGQNYDRYAKAGVAVVISKSEKKAAFIDLKPLFTYVNGVYFGSGPTEFTNLGQADNQWPYTFANKPQQTPTVISTVTLDDRPTAVRTTIFGPNHRAWIATESGSLRIYGLGNVPSGTTAGDVVERSRVQIGKNPTSLAISKIDPADRSFEPLNRQVLVASRGDRKIQWVRFSADGNSGSVVREFRDQRMVDPVAVEDADNFASDNMVLSVADYAGKKISNYRYGSIVFANRGGSWSCQPPGGCPVQPTGDVNVEFGGSYAVDGRPFTIRTANVP</sequence>
<keyword evidence="3" id="KW-1185">Reference proteome</keyword>
<dbReference type="RefSeq" id="WP_345538152.1">
    <property type="nucleotide sequence ID" value="NZ_BAABGJ010000021.1"/>
</dbReference>
<name>A0ABP8HQC9_9BURK</name>
<comment type="caution">
    <text evidence="2">The sequence shown here is derived from an EMBL/GenBank/DDBJ whole genome shotgun (WGS) entry which is preliminary data.</text>
</comment>
<feature type="compositionally biased region" description="Gly residues" evidence="1">
    <location>
        <begin position="1"/>
        <end position="21"/>
    </location>
</feature>
<dbReference type="Proteomes" id="UP001500975">
    <property type="component" value="Unassembled WGS sequence"/>
</dbReference>
<accession>A0ABP8HQC9</accession>
<protein>
    <submittedName>
        <fullName evidence="2">Uncharacterized protein</fullName>
    </submittedName>
</protein>
<reference evidence="3" key="1">
    <citation type="journal article" date="2019" name="Int. J. Syst. Evol. Microbiol.">
        <title>The Global Catalogue of Microorganisms (GCM) 10K type strain sequencing project: providing services to taxonomists for standard genome sequencing and annotation.</title>
        <authorList>
            <consortium name="The Broad Institute Genomics Platform"/>
            <consortium name="The Broad Institute Genome Sequencing Center for Infectious Disease"/>
            <person name="Wu L."/>
            <person name="Ma J."/>
        </authorList>
    </citation>
    <scope>NUCLEOTIDE SEQUENCE [LARGE SCALE GENOMIC DNA]</scope>
    <source>
        <strain evidence="3">JCM 17804</strain>
    </source>
</reference>
<feature type="region of interest" description="Disordered" evidence="1">
    <location>
        <begin position="1"/>
        <end position="40"/>
    </location>
</feature>
<proteinExistence type="predicted"/>
<gene>
    <name evidence="2" type="ORF">GCM10023165_24480</name>
</gene>
<feature type="compositionally biased region" description="Polar residues" evidence="1">
    <location>
        <begin position="28"/>
        <end position="39"/>
    </location>
</feature>
<evidence type="ECO:0000256" key="1">
    <source>
        <dbReference type="SAM" id="MobiDB-lite"/>
    </source>
</evidence>
<dbReference type="EMBL" id="BAABGJ010000021">
    <property type="protein sequence ID" value="GAA4342655.1"/>
    <property type="molecule type" value="Genomic_DNA"/>
</dbReference>
<evidence type="ECO:0000313" key="2">
    <source>
        <dbReference type="EMBL" id="GAA4342655.1"/>
    </source>
</evidence>
<evidence type="ECO:0000313" key="3">
    <source>
        <dbReference type="Proteomes" id="UP001500975"/>
    </source>
</evidence>
<organism evidence="2 3">
    <name type="scientific">Variovorax defluvii</name>
    <dbReference type="NCBI Taxonomy" id="913761"/>
    <lineage>
        <taxon>Bacteria</taxon>
        <taxon>Pseudomonadati</taxon>
        <taxon>Pseudomonadota</taxon>
        <taxon>Betaproteobacteria</taxon>
        <taxon>Burkholderiales</taxon>
        <taxon>Comamonadaceae</taxon>
        <taxon>Variovorax</taxon>
    </lineage>
</organism>